<organism evidence="2 3">
    <name type="scientific">Flavobacterium luminosum</name>
    <dbReference type="NCBI Taxonomy" id="2949086"/>
    <lineage>
        <taxon>Bacteria</taxon>
        <taxon>Pseudomonadati</taxon>
        <taxon>Bacteroidota</taxon>
        <taxon>Flavobacteriia</taxon>
        <taxon>Flavobacteriales</taxon>
        <taxon>Flavobacteriaceae</taxon>
        <taxon>Flavobacterium</taxon>
    </lineage>
</organism>
<reference evidence="2 3" key="1">
    <citation type="submission" date="2022-05" db="EMBL/GenBank/DDBJ databases">
        <title>Flavobacterium sp., isolated from activated sludge.</title>
        <authorList>
            <person name="Ran Q."/>
        </authorList>
    </citation>
    <scope>NUCLEOTIDE SEQUENCE [LARGE SCALE GENOMIC DNA]</scope>
    <source>
        <strain evidence="2 3">HXWNR70</strain>
    </source>
</reference>
<proteinExistence type="predicted"/>
<feature type="chain" id="PRO_5045091427" description="WG repeat-containing protein" evidence="1">
    <location>
        <begin position="21"/>
        <end position="230"/>
    </location>
</feature>
<evidence type="ECO:0000256" key="1">
    <source>
        <dbReference type="SAM" id="SignalP"/>
    </source>
</evidence>
<gene>
    <name evidence="2" type="ORF">NAT50_05235</name>
</gene>
<dbReference type="EMBL" id="JAMLJM010000003">
    <property type="protein sequence ID" value="MCL9808758.1"/>
    <property type="molecule type" value="Genomic_DNA"/>
</dbReference>
<comment type="caution">
    <text evidence="2">The sequence shown here is derived from an EMBL/GenBank/DDBJ whole genome shotgun (WGS) entry which is preliminary data.</text>
</comment>
<keyword evidence="1" id="KW-0732">Signal</keyword>
<evidence type="ECO:0000313" key="2">
    <source>
        <dbReference type="EMBL" id="MCL9808758.1"/>
    </source>
</evidence>
<accession>A0ABT0TMP8</accession>
<dbReference type="RefSeq" id="WP_250592109.1">
    <property type="nucleotide sequence ID" value="NZ_JAMLJM010000003.1"/>
</dbReference>
<name>A0ABT0TMP8_9FLAO</name>
<keyword evidence="3" id="KW-1185">Reference proteome</keyword>
<dbReference type="Proteomes" id="UP001317191">
    <property type="component" value="Unassembled WGS sequence"/>
</dbReference>
<evidence type="ECO:0008006" key="4">
    <source>
        <dbReference type="Google" id="ProtNLM"/>
    </source>
</evidence>
<protein>
    <recommendedName>
        <fullName evidence="4">WG repeat-containing protein</fullName>
    </recommendedName>
</protein>
<feature type="signal peptide" evidence="1">
    <location>
        <begin position="1"/>
        <end position="20"/>
    </location>
</feature>
<evidence type="ECO:0000313" key="3">
    <source>
        <dbReference type="Proteomes" id="UP001317191"/>
    </source>
</evidence>
<sequence length="230" mass="26747">MKKITLVVASIFLAGSMAQAAENPVFSDNNGRAIGKHKVDYRDAEPIKFMERGIEFYVFPNGDFDFNTRPQDTRDDSFYFRAAGRRGTVIIEKNRPVNYGVKIERDAFGRVRRVGNTFINYDAFDRVNRIGSVYMKYNRFAATQIGGLRIVYDKKGRIIDIYGQVKGGRYYGDYDSPRDYHYHENDYPRSGGYENDDDSYYYYKMDGSKAKIEDATPRKEEEQQPVRGRR</sequence>